<sequence length="285" mass="31767">MGNRIFLVTLFALLAIPFYVSAAWWNPLSWSFTKSQANISETLQCEPQIIEKVVERVVEVEKPGTGSTVYKDNPAQAKTIQELQGQIAELNGMIRSYKEQVATLIDELAVKKVLQEEAKPVIPIQITSSATSEAKILYRDEQARIGDFTVSNNTGETLYLKRVFLHFKGNALREGMSLQVTMSASNGSIFTTCQPFFRPFPDYTTECLVDFNIPLAYKGYFSVSSNDNKTFPFYVSTYSMPLPNFAGELATLKVTIDSPNDIDLGKELDSDRISFPVIVGNVSIP</sequence>
<evidence type="ECO:0000256" key="1">
    <source>
        <dbReference type="SAM" id="Coils"/>
    </source>
</evidence>
<organism evidence="2 3">
    <name type="scientific">Candidatus Wildermuthbacteria bacterium RIFCSPLOWO2_01_FULL_48_16</name>
    <dbReference type="NCBI Taxonomy" id="1802461"/>
    <lineage>
        <taxon>Bacteria</taxon>
        <taxon>Candidatus Wildermuthiibacteriota</taxon>
    </lineage>
</organism>
<evidence type="ECO:0000313" key="3">
    <source>
        <dbReference type="Proteomes" id="UP000176917"/>
    </source>
</evidence>
<reference evidence="2 3" key="1">
    <citation type="journal article" date="2016" name="Nat. Commun.">
        <title>Thousands of microbial genomes shed light on interconnected biogeochemical processes in an aquifer system.</title>
        <authorList>
            <person name="Anantharaman K."/>
            <person name="Brown C.T."/>
            <person name="Hug L.A."/>
            <person name="Sharon I."/>
            <person name="Castelle C.J."/>
            <person name="Probst A.J."/>
            <person name="Thomas B.C."/>
            <person name="Singh A."/>
            <person name="Wilkins M.J."/>
            <person name="Karaoz U."/>
            <person name="Brodie E.L."/>
            <person name="Williams K.H."/>
            <person name="Hubbard S.S."/>
            <person name="Banfield J.F."/>
        </authorList>
    </citation>
    <scope>NUCLEOTIDE SEQUENCE [LARGE SCALE GENOMIC DNA]</scope>
</reference>
<name>A0A1G2RM63_9BACT</name>
<comment type="caution">
    <text evidence="2">The sequence shown here is derived from an EMBL/GenBank/DDBJ whole genome shotgun (WGS) entry which is preliminary data.</text>
</comment>
<gene>
    <name evidence="2" type="ORF">A3B24_00095</name>
</gene>
<proteinExistence type="predicted"/>
<keyword evidence="1" id="KW-0175">Coiled coil</keyword>
<evidence type="ECO:0000313" key="2">
    <source>
        <dbReference type="EMBL" id="OHA73578.1"/>
    </source>
</evidence>
<dbReference type="EMBL" id="MHUG01000010">
    <property type="protein sequence ID" value="OHA73578.1"/>
    <property type="molecule type" value="Genomic_DNA"/>
</dbReference>
<protein>
    <submittedName>
        <fullName evidence="2">Uncharacterized protein</fullName>
    </submittedName>
</protein>
<dbReference type="STRING" id="1802461.A3B24_00095"/>
<feature type="coiled-coil region" evidence="1">
    <location>
        <begin position="80"/>
        <end position="107"/>
    </location>
</feature>
<dbReference type="AlphaFoldDB" id="A0A1G2RM63"/>
<accession>A0A1G2RM63</accession>
<dbReference type="Proteomes" id="UP000176917">
    <property type="component" value="Unassembled WGS sequence"/>
</dbReference>